<dbReference type="SUPFAM" id="SSF54001">
    <property type="entry name" value="Cysteine proteinases"/>
    <property type="match status" value="1"/>
</dbReference>
<feature type="signal peptide" evidence="3">
    <location>
        <begin position="1"/>
        <end position="16"/>
    </location>
</feature>
<feature type="domain" description="Peptidase C1A papain C-terminal" evidence="4">
    <location>
        <begin position="104"/>
        <end position="318"/>
    </location>
</feature>
<name>A0ABR2JR53_9EUKA</name>
<dbReference type="InterPro" id="IPR025661">
    <property type="entry name" value="Pept_asp_AS"/>
</dbReference>
<dbReference type="EMBL" id="JAPFFF010000010">
    <property type="protein sequence ID" value="KAK8881288.1"/>
    <property type="molecule type" value="Genomic_DNA"/>
</dbReference>
<dbReference type="PANTHER" id="PTHR12411">
    <property type="entry name" value="CYSTEINE PROTEASE FAMILY C1-RELATED"/>
    <property type="match status" value="1"/>
</dbReference>
<dbReference type="InterPro" id="IPR025660">
    <property type="entry name" value="Pept_his_AS"/>
</dbReference>
<accession>A0ABR2JR53</accession>
<evidence type="ECO:0000256" key="3">
    <source>
        <dbReference type="SAM" id="SignalP"/>
    </source>
</evidence>
<comment type="similarity">
    <text evidence="1">Belongs to the peptidase C1 family.</text>
</comment>
<evidence type="ECO:0000256" key="2">
    <source>
        <dbReference type="ARBA" id="ARBA00023157"/>
    </source>
</evidence>
<keyword evidence="7" id="KW-1185">Reference proteome</keyword>
<evidence type="ECO:0000259" key="5">
    <source>
        <dbReference type="SMART" id="SM00848"/>
    </source>
</evidence>
<evidence type="ECO:0000313" key="7">
    <source>
        <dbReference type="Proteomes" id="UP001470230"/>
    </source>
</evidence>
<feature type="domain" description="Cathepsin propeptide inhibitor" evidence="5">
    <location>
        <begin position="22"/>
        <end position="77"/>
    </location>
</feature>
<gene>
    <name evidence="6" type="ORF">M9Y10_004022</name>
</gene>
<dbReference type="SMART" id="SM00645">
    <property type="entry name" value="Pept_C1"/>
    <property type="match status" value="1"/>
</dbReference>
<dbReference type="InterPro" id="IPR013128">
    <property type="entry name" value="Peptidase_C1A"/>
</dbReference>
<sequence length="322" mass="36194">MLFILLSIASSTLVQPFQEKSFLKWMRTNNQYFTGDDYYFRLGIYLANSQFVHYHNNANKGFKVSLNKFSVYTHTEYKALLNQITKTSKPQNNRVATKKDWPTPPDELDWRTSGAVTEVVDQGPNCASGWAFACVAGAEGCWFVNKGELLKFSEQNLIDCVNICYGCEGGLTDDCYTYIIINQGGKFMLEADYPYTGTEGSCQFDSSKGVGGIRGWIQPKKEEELVDYIAHYGPIVCTMDASSMSFSTYTSGIFSDRDNCNPRSINHGICLIGYGTENDVNYWIAKNSWGKDWGEDGFVRMIRGKDICGIAVSPIAVYYDII</sequence>
<dbReference type="InterPro" id="IPR000668">
    <property type="entry name" value="Peptidase_C1A_C"/>
</dbReference>
<dbReference type="Proteomes" id="UP001470230">
    <property type="component" value="Unassembled WGS sequence"/>
</dbReference>
<evidence type="ECO:0000256" key="1">
    <source>
        <dbReference type="ARBA" id="ARBA00008455"/>
    </source>
</evidence>
<dbReference type="Pfam" id="PF00112">
    <property type="entry name" value="Peptidase_C1"/>
    <property type="match status" value="1"/>
</dbReference>
<keyword evidence="3" id="KW-0732">Signal</keyword>
<dbReference type="Gene3D" id="3.90.70.10">
    <property type="entry name" value="Cysteine proteinases"/>
    <property type="match status" value="1"/>
</dbReference>
<dbReference type="PROSITE" id="PS00639">
    <property type="entry name" value="THIOL_PROTEASE_HIS"/>
    <property type="match status" value="1"/>
</dbReference>
<keyword evidence="2" id="KW-1015">Disulfide bond</keyword>
<reference evidence="6 7" key="1">
    <citation type="submission" date="2024-04" db="EMBL/GenBank/DDBJ databases">
        <title>Tritrichomonas musculus Genome.</title>
        <authorList>
            <person name="Alves-Ferreira E."/>
            <person name="Grigg M."/>
            <person name="Lorenzi H."/>
            <person name="Galac M."/>
        </authorList>
    </citation>
    <scope>NUCLEOTIDE SEQUENCE [LARGE SCALE GENOMIC DNA]</scope>
    <source>
        <strain evidence="6 7">EAF2021</strain>
    </source>
</reference>
<dbReference type="PROSITE" id="PS00640">
    <property type="entry name" value="THIOL_PROTEASE_ASN"/>
    <property type="match status" value="1"/>
</dbReference>
<comment type="caution">
    <text evidence="6">The sequence shown here is derived from an EMBL/GenBank/DDBJ whole genome shotgun (WGS) entry which is preliminary data.</text>
</comment>
<organism evidence="6 7">
    <name type="scientific">Tritrichomonas musculus</name>
    <dbReference type="NCBI Taxonomy" id="1915356"/>
    <lineage>
        <taxon>Eukaryota</taxon>
        <taxon>Metamonada</taxon>
        <taxon>Parabasalia</taxon>
        <taxon>Tritrichomonadida</taxon>
        <taxon>Tritrichomonadidae</taxon>
        <taxon>Tritrichomonas</taxon>
    </lineage>
</organism>
<feature type="chain" id="PRO_5046459858" evidence="3">
    <location>
        <begin position="17"/>
        <end position="322"/>
    </location>
</feature>
<protein>
    <submittedName>
        <fullName evidence="6">Uncharacterized protein</fullName>
    </submittedName>
</protein>
<dbReference type="InterPro" id="IPR038765">
    <property type="entry name" value="Papain-like_cys_pep_sf"/>
</dbReference>
<dbReference type="InterPro" id="IPR039417">
    <property type="entry name" value="Peptidase_C1A_papain-like"/>
</dbReference>
<dbReference type="CDD" id="cd02248">
    <property type="entry name" value="Peptidase_C1A"/>
    <property type="match status" value="1"/>
</dbReference>
<dbReference type="Pfam" id="PF08246">
    <property type="entry name" value="Inhibitor_I29"/>
    <property type="match status" value="1"/>
</dbReference>
<proteinExistence type="inferred from homology"/>
<evidence type="ECO:0000259" key="4">
    <source>
        <dbReference type="SMART" id="SM00645"/>
    </source>
</evidence>
<dbReference type="InterPro" id="IPR013201">
    <property type="entry name" value="Prot_inhib_I29"/>
</dbReference>
<dbReference type="SMART" id="SM00848">
    <property type="entry name" value="Inhibitor_I29"/>
    <property type="match status" value="1"/>
</dbReference>
<evidence type="ECO:0000313" key="6">
    <source>
        <dbReference type="EMBL" id="KAK8881288.1"/>
    </source>
</evidence>